<organism evidence="2 3">
    <name type="scientific">Photinus pyralis</name>
    <name type="common">Common eastern firefly</name>
    <name type="synonym">Lampyris pyralis</name>
    <dbReference type="NCBI Taxonomy" id="7054"/>
    <lineage>
        <taxon>Eukaryota</taxon>
        <taxon>Metazoa</taxon>
        <taxon>Ecdysozoa</taxon>
        <taxon>Arthropoda</taxon>
        <taxon>Hexapoda</taxon>
        <taxon>Insecta</taxon>
        <taxon>Pterygota</taxon>
        <taxon>Neoptera</taxon>
        <taxon>Endopterygota</taxon>
        <taxon>Coleoptera</taxon>
        <taxon>Polyphaga</taxon>
        <taxon>Elateriformia</taxon>
        <taxon>Elateroidea</taxon>
        <taxon>Lampyridae</taxon>
        <taxon>Lampyrinae</taxon>
        <taxon>Photinus</taxon>
    </lineage>
</organism>
<dbReference type="Pfam" id="PF15874">
    <property type="entry name" value="Il2rg"/>
    <property type="match status" value="1"/>
</dbReference>
<sequence>MFCKIQYQDNIQTEEQTTIIHSQQSIMSVKEENKEFLVNPNSPVQILIDYICEKVGIDKNEEFDICDVDTGELLNIKSLDAFTYATTVMKPKQTYVLVLLEKDQYGQIQRYDPILCKQTKLCVDVLYRIKRRSGRKSSASKELRRSLNRRRSSNSADSSDFDQKTMTHSSRSKKEVI</sequence>
<protein>
    <submittedName>
        <fullName evidence="2">Uncharacterized protein</fullName>
    </submittedName>
</protein>
<dbReference type="PANTHER" id="PTHR33887">
    <property type="entry name" value="PB1 DOMAIN-CONTAINING PROTEIN"/>
    <property type="match status" value="1"/>
</dbReference>
<gene>
    <name evidence="2" type="ORF">PPYR_06471</name>
</gene>
<dbReference type="PANTHER" id="PTHR33887:SF4">
    <property type="entry name" value="AB2-183"/>
    <property type="match status" value="1"/>
</dbReference>
<dbReference type="Gene3D" id="3.10.20.90">
    <property type="entry name" value="Phosphatidylinositol 3-kinase Catalytic Subunit, Chain A, domain 1"/>
    <property type="match status" value="1"/>
</dbReference>
<dbReference type="InParanoid" id="A0A5N4ATN4"/>
<evidence type="ECO:0000313" key="3">
    <source>
        <dbReference type="Proteomes" id="UP000327044"/>
    </source>
</evidence>
<keyword evidence="3" id="KW-1185">Reference proteome</keyword>
<name>A0A5N4ATN4_PHOPY</name>
<dbReference type="Proteomes" id="UP000327044">
    <property type="component" value="Unassembled WGS sequence"/>
</dbReference>
<accession>A0A5N4ATN4</accession>
<reference evidence="2 3" key="1">
    <citation type="journal article" date="2018" name="Elife">
        <title>Firefly genomes illuminate parallel origins of bioluminescence in beetles.</title>
        <authorList>
            <person name="Fallon T.R."/>
            <person name="Lower S.E."/>
            <person name="Chang C.H."/>
            <person name="Bessho-Uehara M."/>
            <person name="Martin G.J."/>
            <person name="Bewick A.J."/>
            <person name="Behringer M."/>
            <person name="Debat H.J."/>
            <person name="Wong I."/>
            <person name="Day J.C."/>
            <person name="Suvorov A."/>
            <person name="Silva C.J."/>
            <person name="Stanger-Hall K.F."/>
            <person name="Hall D.W."/>
            <person name="Schmitz R.J."/>
            <person name="Nelson D.R."/>
            <person name="Lewis S.M."/>
            <person name="Shigenobu S."/>
            <person name="Bybee S.M."/>
            <person name="Larracuente A.M."/>
            <person name="Oba Y."/>
            <person name="Weng J.K."/>
        </authorList>
    </citation>
    <scope>NUCLEOTIDE SEQUENCE [LARGE SCALE GENOMIC DNA]</scope>
    <source>
        <strain evidence="2">1611_PpyrPB1</strain>
        <tissue evidence="2">Whole body</tissue>
    </source>
</reference>
<dbReference type="EMBL" id="VVIM01000004">
    <property type="protein sequence ID" value="KAB0800732.1"/>
    <property type="molecule type" value="Genomic_DNA"/>
</dbReference>
<evidence type="ECO:0000313" key="2">
    <source>
        <dbReference type="EMBL" id="KAB0800732.1"/>
    </source>
</evidence>
<dbReference type="AlphaFoldDB" id="A0A5N4ATN4"/>
<comment type="caution">
    <text evidence="2">The sequence shown here is derived from an EMBL/GenBank/DDBJ whole genome shotgun (WGS) entry which is preliminary data.</text>
</comment>
<proteinExistence type="predicted"/>
<dbReference type="InterPro" id="IPR039471">
    <property type="entry name" value="CXorf65-like"/>
</dbReference>
<evidence type="ECO:0000256" key="1">
    <source>
        <dbReference type="SAM" id="MobiDB-lite"/>
    </source>
</evidence>
<feature type="region of interest" description="Disordered" evidence="1">
    <location>
        <begin position="137"/>
        <end position="177"/>
    </location>
</feature>
<dbReference type="OrthoDB" id="2109241at2759"/>